<dbReference type="PATRIC" id="fig|1094466.5.peg.1109"/>
<evidence type="ECO:0000259" key="1">
    <source>
        <dbReference type="PROSITE" id="PS51819"/>
    </source>
</evidence>
<dbReference type="InterPro" id="IPR052164">
    <property type="entry name" value="Anthracycline_SecMetBiosynth"/>
</dbReference>
<feature type="domain" description="VOC" evidence="1">
    <location>
        <begin position="6"/>
        <end position="123"/>
    </location>
</feature>
<dbReference type="eggNOG" id="COG0346">
    <property type="taxonomic scope" value="Bacteria"/>
</dbReference>
<sequence length="126" mass="14521">MKKVTGIGGIFFKCKDTNAVNEWYKNHLGLDTTPYGVSFEWLDKENSAVKGTTQWSPFAESTKYFEPSSKDFMINYRVENLVALVEELKKEQVTVLDEIATYDYGKFVHILDLEGNKIQLWEPANE</sequence>
<name>H8XVC5_FLAIG</name>
<dbReference type="AlphaFoldDB" id="H8XVC5"/>
<dbReference type="STRING" id="1094466.KQS_05655"/>
<dbReference type="PANTHER" id="PTHR33993:SF5">
    <property type="entry name" value="GLYOXALASE"/>
    <property type="match status" value="1"/>
</dbReference>
<dbReference type="RefSeq" id="WP_014388222.1">
    <property type="nucleotide sequence ID" value="NC_017025.1"/>
</dbReference>
<dbReference type="Gene3D" id="3.10.180.10">
    <property type="entry name" value="2,3-Dihydroxybiphenyl 1,2-Dioxygenase, domain 1"/>
    <property type="match status" value="1"/>
</dbReference>
<dbReference type="InterPro" id="IPR037523">
    <property type="entry name" value="VOC_core"/>
</dbReference>
<proteinExistence type="predicted"/>
<gene>
    <name evidence="2" type="ordered locus">KQS_05655</name>
</gene>
<evidence type="ECO:0000313" key="3">
    <source>
        <dbReference type="Proteomes" id="UP000007599"/>
    </source>
</evidence>
<reference evidence="3" key="2">
    <citation type="submission" date="2012-03" db="EMBL/GenBank/DDBJ databases">
        <title>Complete genome sequence of Flavobacterium indicum GPTSA100-9T, isolated from warm spring water.</title>
        <authorList>
            <person name="Barbier P."/>
            <person name="Houel A."/>
            <person name="Loux V."/>
            <person name="Poulain J."/>
            <person name="Bernardet J.-F."/>
            <person name="Touchon M."/>
            <person name="Duchaud E."/>
        </authorList>
    </citation>
    <scope>NUCLEOTIDE SEQUENCE [LARGE SCALE GENOMIC DNA]</scope>
    <source>
        <strain evidence="3">DSM 17447 / CIP 109464 / GPTSA100-9</strain>
    </source>
</reference>
<dbReference type="OrthoDB" id="9799428at2"/>
<dbReference type="SUPFAM" id="SSF54593">
    <property type="entry name" value="Glyoxalase/Bleomycin resistance protein/Dihydroxybiphenyl dioxygenase"/>
    <property type="match status" value="1"/>
</dbReference>
<organism evidence="2 3">
    <name type="scientific">Flavobacterium indicum (strain DSM 17447 / CIP 109464 / GPTSA100-9)</name>
    <dbReference type="NCBI Taxonomy" id="1094466"/>
    <lineage>
        <taxon>Bacteria</taxon>
        <taxon>Pseudomonadati</taxon>
        <taxon>Bacteroidota</taxon>
        <taxon>Flavobacteriia</taxon>
        <taxon>Flavobacteriales</taxon>
        <taxon>Flavobacteriaceae</taxon>
        <taxon>Flavobacterium</taxon>
    </lineage>
</organism>
<keyword evidence="3" id="KW-1185">Reference proteome</keyword>
<dbReference type="InterPro" id="IPR029068">
    <property type="entry name" value="Glyas_Bleomycin-R_OHBP_Dase"/>
</dbReference>
<dbReference type="EMBL" id="HE774682">
    <property type="protein sequence ID" value="CCG53095.1"/>
    <property type="molecule type" value="Genomic_DNA"/>
</dbReference>
<protein>
    <recommendedName>
        <fullName evidence="1">VOC domain-containing protein</fullName>
    </recommendedName>
</protein>
<dbReference type="KEGG" id="fin:KQS_05655"/>
<reference evidence="2 3" key="1">
    <citation type="journal article" date="2012" name="J. Bacteriol.">
        <title>Complete Genome Sequence of Flavobacterium indicum GPSTA100-9T, Isolated from Warm Spring Water.</title>
        <authorList>
            <person name="Barbier P."/>
            <person name="Houel A."/>
            <person name="Loux V."/>
            <person name="Poulain J."/>
            <person name="Bernardet J.F."/>
            <person name="Touchon M."/>
            <person name="Duchaud E."/>
        </authorList>
    </citation>
    <scope>NUCLEOTIDE SEQUENCE [LARGE SCALE GENOMIC DNA]</scope>
    <source>
        <strain evidence="3">DSM 17447 / CIP 109464 / GPTSA100-9</strain>
    </source>
</reference>
<dbReference type="Proteomes" id="UP000007599">
    <property type="component" value="Chromosome I"/>
</dbReference>
<evidence type="ECO:0000313" key="2">
    <source>
        <dbReference type="EMBL" id="CCG53095.1"/>
    </source>
</evidence>
<dbReference type="PROSITE" id="PS51819">
    <property type="entry name" value="VOC"/>
    <property type="match status" value="1"/>
</dbReference>
<accession>H8XVC5</accession>
<dbReference type="PANTHER" id="PTHR33993">
    <property type="entry name" value="GLYOXALASE-RELATED"/>
    <property type="match status" value="1"/>
</dbReference>
<dbReference type="HOGENOM" id="CLU_127639_0_0_10"/>